<dbReference type="InterPro" id="IPR050322">
    <property type="entry name" value="Fe-S_cluster_asmbl/transfer"/>
</dbReference>
<evidence type="ECO:0000256" key="3">
    <source>
        <dbReference type="ARBA" id="ARBA00022485"/>
    </source>
</evidence>
<comment type="similarity">
    <text evidence="2">Belongs to the HesB/IscA family.</text>
</comment>
<dbReference type="SUPFAM" id="SSF56826">
    <property type="entry name" value="Upper collar protein gp10 (connector protein)"/>
    <property type="match status" value="1"/>
</dbReference>
<comment type="pathway">
    <text evidence="1">Cofactor biosynthesis; iron-sulfur cluster biosynthesis.</text>
</comment>
<sequence>MYKNLSKPFKCNLNVKLLIFNNLRNYFYHWNKLKRFLHKSSKKNIFHILNIYNKYELLQKLEKTSKNIENKKEIFETNKNYVKSKYTLNDLNKFVFVNENNKSKEEKINKSESKNNKYPILNDDEIKLEKLLKKRNIKKSIITITEEAKKEIKKIIENNNKENKNNNHVLKLYFITKGCNGLTHSFNFVDKNAINKDDEIIYDDHKTILLVIDNKCVLYVINTILDYYKDDLTEKFIFKNPNITSICPCGTSFHFSKKQ</sequence>
<dbReference type="GO" id="GO:0005739">
    <property type="term" value="C:mitochondrion"/>
    <property type="evidence" value="ECO:0007669"/>
    <property type="project" value="TreeGrafter"/>
</dbReference>
<dbReference type="PROSITE" id="PS01152">
    <property type="entry name" value="HESB"/>
    <property type="match status" value="1"/>
</dbReference>
<feature type="domain" description="Core" evidence="4">
    <location>
        <begin position="142"/>
        <end position="250"/>
    </location>
</feature>
<dbReference type="InterPro" id="IPR000361">
    <property type="entry name" value="ATAP_core_dom"/>
</dbReference>
<comment type="caution">
    <text evidence="5">The sequence shown here is derived from an EMBL/GenBank/DDBJ whole genome shotgun (WGS) entry which is preliminary data.</text>
</comment>
<dbReference type="InterPro" id="IPR017870">
    <property type="entry name" value="FeS_cluster_insertion_CS"/>
</dbReference>
<name>A0A1J1GP39_PLAGA</name>
<dbReference type="EMBL" id="CVMV01000022">
    <property type="protein sequence ID" value="CRG94234.1"/>
    <property type="molecule type" value="Genomic_DNA"/>
</dbReference>
<dbReference type="Proteomes" id="UP000220797">
    <property type="component" value="Unassembled WGS sequence"/>
</dbReference>
<evidence type="ECO:0000259" key="4">
    <source>
        <dbReference type="Pfam" id="PF01521"/>
    </source>
</evidence>
<organism evidence="5 6">
    <name type="scientific">Plasmodium gallinaceum</name>
    <dbReference type="NCBI Taxonomy" id="5849"/>
    <lineage>
        <taxon>Eukaryota</taxon>
        <taxon>Sar</taxon>
        <taxon>Alveolata</taxon>
        <taxon>Apicomplexa</taxon>
        <taxon>Aconoidasida</taxon>
        <taxon>Haemosporida</taxon>
        <taxon>Plasmodiidae</taxon>
        <taxon>Plasmodium</taxon>
        <taxon>Plasmodium (Haemamoeba)</taxon>
    </lineage>
</organism>
<gene>
    <name evidence="5" type="primary">IscA2</name>
    <name evidence="5" type="ORF">PGAL8A_00393800</name>
</gene>
<keyword evidence="3" id="KW-0408">Iron</keyword>
<dbReference type="InterPro" id="IPR035903">
    <property type="entry name" value="HesB-like_dom_sf"/>
</dbReference>
<dbReference type="SUPFAM" id="SSF89360">
    <property type="entry name" value="HesB-like domain"/>
    <property type="match status" value="1"/>
</dbReference>
<dbReference type="AlphaFoldDB" id="A0A1J1GP39"/>
<keyword evidence="3" id="KW-0411">Iron-sulfur</keyword>
<keyword evidence="6" id="KW-1185">Reference proteome</keyword>
<dbReference type="PANTHER" id="PTHR10072">
    <property type="entry name" value="IRON-SULFUR CLUSTER ASSEMBLY PROTEIN"/>
    <property type="match status" value="1"/>
</dbReference>
<accession>A0A1J1GP39</accession>
<dbReference type="GeneID" id="39732468"/>
<protein>
    <submittedName>
        <fullName evidence="5">Iron-sulfur assembly protein, putative</fullName>
    </submittedName>
</protein>
<dbReference type="GO" id="GO:0051537">
    <property type="term" value="F:2 iron, 2 sulfur cluster binding"/>
    <property type="evidence" value="ECO:0007669"/>
    <property type="project" value="TreeGrafter"/>
</dbReference>
<evidence type="ECO:0000313" key="5">
    <source>
        <dbReference type="EMBL" id="CRG94234.1"/>
    </source>
</evidence>
<evidence type="ECO:0000256" key="1">
    <source>
        <dbReference type="ARBA" id="ARBA00005151"/>
    </source>
</evidence>
<keyword evidence="3" id="KW-0479">Metal-binding</keyword>
<reference evidence="5" key="1">
    <citation type="submission" date="2015-04" db="EMBL/GenBank/DDBJ databases">
        <authorList>
            <consortium name="Pathogen Informatics"/>
        </authorList>
    </citation>
    <scope>NUCLEOTIDE SEQUENCE [LARGE SCALE GENOMIC DNA]</scope>
    <source>
        <strain evidence="5">8A</strain>
    </source>
</reference>
<dbReference type="OrthoDB" id="333486at2759"/>
<dbReference type="GO" id="GO:0051539">
    <property type="term" value="F:4 iron, 4 sulfur cluster binding"/>
    <property type="evidence" value="ECO:0007669"/>
    <property type="project" value="UniProtKB-KW"/>
</dbReference>
<dbReference type="RefSeq" id="XP_028527055.1">
    <property type="nucleotide sequence ID" value="XM_028670287.1"/>
</dbReference>
<dbReference type="PANTHER" id="PTHR10072:SF41">
    <property type="entry name" value="IRON-SULFUR CLUSTER ASSEMBLY 1 HOMOLOG, MITOCHONDRIAL"/>
    <property type="match status" value="1"/>
</dbReference>
<dbReference type="VEuPathDB" id="PlasmoDB:PGAL8A_00393800"/>
<evidence type="ECO:0000313" key="6">
    <source>
        <dbReference type="Proteomes" id="UP000220797"/>
    </source>
</evidence>
<dbReference type="GO" id="GO:0016226">
    <property type="term" value="P:iron-sulfur cluster assembly"/>
    <property type="evidence" value="ECO:0007669"/>
    <property type="project" value="InterPro"/>
</dbReference>
<dbReference type="InterPro" id="IPR036199">
    <property type="entry name" value="Gp10_sf"/>
</dbReference>
<dbReference type="InterPro" id="IPR016092">
    <property type="entry name" value="ATAP"/>
</dbReference>
<evidence type="ECO:0000256" key="2">
    <source>
        <dbReference type="ARBA" id="ARBA00006718"/>
    </source>
</evidence>
<proteinExistence type="inferred from homology"/>
<dbReference type="Pfam" id="PF01521">
    <property type="entry name" value="Fe-S_biosyn"/>
    <property type="match status" value="1"/>
</dbReference>
<dbReference type="Gene3D" id="2.60.300.12">
    <property type="entry name" value="HesB-like domain"/>
    <property type="match status" value="1"/>
</dbReference>
<dbReference type="NCBIfam" id="TIGR00049">
    <property type="entry name" value="iron-sulfur cluster assembly accessory protein"/>
    <property type="match status" value="1"/>
</dbReference>
<keyword evidence="3" id="KW-0004">4Fe-4S</keyword>